<dbReference type="EMBL" id="LGTL01000010">
    <property type="protein sequence ID" value="KPA79546.1"/>
    <property type="molecule type" value="Genomic_DNA"/>
</dbReference>
<sequence length="846" mass="91024">MFVNEEDDDNQYMGLVARGRSSYASQIDSTPTPSLPASALEKRTSSIVSFPPRTSSSSFQSESHDPYADAQPVNITPLLLKKMERIILIAAYASNANRVNRYQASLASRRMKLISTVLRQMPHPAPSPRLLTAMQSLCLLVRQCAYDVADEDTEDIQSILYGPDEDPFGPAQRWPVLLCQHFTCRLLFRNAYRRLWTAWRMYSPVELEREDALAEAKDRNVNTDVMLQLLVASSARDSCGNEVDVSPATVEQHKKDMLAFYQRREMNPWRVLYQQLAPTTQLVRGTITQPPNSSERAPSFSSPAAAENDFRFRVLPTVYAYNGVPVVVKAFCAAATTISFDDCDAATAAAAMQHAPDFLQDVACRCMWCHPHVVGCLGAYTEKFVPAASKDSQNRDALSQAATKDAAGVPDRTPQCPVQRGAPAASAQPPVPALHLPWLHPVDTLSGAPVLALGYVTELQTSADATTPCATLGDILFPASPTSAATTTRHYFSLSEALDICAQLADALQYILEDSGDVPVAVRTSWLTLDPFNVYVVRTVGTNTPAGKPDLQQRLQLSREGTMASVGDGGAAAAVRNGSNVFSASVSLLGATNNSASSVSINSNHNSSVVLVPRQTGREHSPLLHPASQLSAFVDPSQLLAASSAREGKGAPNAADIALATIAAPPHRGPHRLVVRYCPPSDWTKRAVGSRWRPHPRATAPASYVVAQMLLALMTRQVPYAAYQSDSDVQRRVFDIAAGPTNGGLSDAEAAAAGVRVKLSSSGQGYSLPSSLPAFLVQLCRLALSLDKSQPPMELESLRDALTTIQASLPEAVVGSSPTVLQDTPRSFSHGAPSRELSGQFDSGFG</sequence>
<proteinExistence type="predicted"/>
<feature type="compositionally biased region" description="Polar residues" evidence="1">
    <location>
        <begin position="816"/>
        <end position="827"/>
    </location>
</feature>
<reference evidence="2 3" key="1">
    <citation type="submission" date="2015-07" db="EMBL/GenBank/DDBJ databases">
        <title>High-quality genome of monoxenous trypanosomatid Leptomonas pyrrhocoris.</title>
        <authorList>
            <person name="Flegontov P."/>
            <person name="Butenko A."/>
            <person name="Firsov S."/>
            <person name="Vlcek C."/>
            <person name="Logacheva M.D."/>
            <person name="Field M."/>
            <person name="Filatov D."/>
            <person name="Flegontova O."/>
            <person name="Gerasimov E."/>
            <person name="Jackson A.P."/>
            <person name="Kelly S."/>
            <person name="Opperdoes F."/>
            <person name="O'Reilly A."/>
            <person name="Votypka J."/>
            <person name="Yurchenko V."/>
            <person name="Lukes J."/>
        </authorList>
    </citation>
    <scope>NUCLEOTIDE SEQUENCE [LARGE SCALE GENOMIC DNA]</scope>
    <source>
        <strain evidence="2">H10</strain>
    </source>
</reference>
<dbReference type="Proteomes" id="UP000037923">
    <property type="component" value="Unassembled WGS sequence"/>
</dbReference>
<evidence type="ECO:0000256" key="1">
    <source>
        <dbReference type="SAM" id="MobiDB-lite"/>
    </source>
</evidence>
<feature type="region of interest" description="Disordered" evidence="1">
    <location>
        <begin position="391"/>
        <end position="425"/>
    </location>
</feature>
<feature type="region of interest" description="Disordered" evidence="1">
    <location>
        <begin position="46"/>
        <end position="67"/>
    </location>
</feature>
<feature type="region of interest" description="Disordered" evidence="1">
    <location>
        <begin position="816"/>
        <end position="846"/>
    </location>
</feature>
<dbReference type="OMA" id="WCHPHIV"/>
<dbReference type="RefSeq" id="XP_015657985.1">
    <property type="nucleotide sequence ID" value="XM_015803343.1"/>
</dbReference>
<dbReference type="VEuPathDB" id="TriTrypDB:LpyrH10_10_1330"/>
<dbReference type="OrthoDB" id="239992at2759"/>
<comment type="caution">
    <text evidence="2">The sequence shown here is derived from an EMBL/GenBank/DDBJ whole genome shotgun (WGS) entry which is preliminary data.</text>
</comment>
<evidence type="ECO:0000313" key="2">
    <source>
        <dbReference type="EMBL" id="KPA79546.1"/>
    </source>
</evidence>
<keyword evidence="3" id="KW-1185">Reference proteome</keyword>
<gene>
    <name evidence="2" type="ORF">ABB37_05364</name>
</gene>
<dbReference type="AlphaFoldDB" id="A0A0M9G0A9"/>
<name>A0A0M9G0A9_LEPPY</name>
<protein>
    <submittedName>
        <fullName evidence="2">Uncharacterized protein</fullName>
    </submittedName>
</protein>
<feature type="compositionally biased region" description="Polar residues" evidence="1">
    <location>
        <begin position="46"/>
        <end position="61"/>
    </location>
</feature>
<accession>A0A0M9G0A9</accession>
<evidence type="ECO:0000313" key="3">
    <source>
        <dbReference type="Proteomes" id="UP000037923"/>
    </source>
</evidence>
<organism evidence="2 3">
    <name type="scientific">Leptomonas pyrrhocoris</name>
    <name type="common">Firebug parasite</name>
    <dbReference type="NCBI Taxonomy" id="157538"/>
    <lineage>
        <taxon>Eukaryota</taxon>
        <taxon>Discoba</taxon>
        <taxon>Euglenozoa</taxon>
        <taxon>Kinetoplastea</taxon>
        <taxon>Metakinetoplastina</taxon>
        <taxon>Trypanosomatida</taxon>
        <taxon>Trypanosomatidae</taxon>
        <taxon>Leishmaniinae</taxon>
        <taxon>Leptomonas</taxon>
    </lineage>
</organism>
<dbReference type="GeneID" id="26905654"/>